<accession>A0A512BY46</accession>
<dbReference type="AlphaFoldDB" id="A0A512BY46"/>
<evidence type="ECO:0000313" key="1">
    <source>
        <dbReference type="EMBL" id="GEO16878.1"/>
    </source>
</evidence>
<comment type="caution">
    <text evidence="1">The sequence shown here is derived from an EMBL/GenBank/DDBJ whole genome shotgun (WGS) entry which is preliminary data.</text>
</comment>
<evidence type="ECO:0000313" key="2">
    <source>
        <dbReference type="Proteomes" id="UP000321085"/>
    </source>
</evidence>
<name>A0A512BY46_9HYPH</name>
<dbReference type="EMBL" id="BJYU01000079">
    <property type="protein sequence ID" value="GEO16878.1"/>
    <property type="molecule type" value="Genomic_DNA"/>
</dbReference>
<sequence>MSLISVFSLWFGFLGVAIFMRHLNTRDHSQQPDQAVEYTGLPTQNQAAFERRSRLLSSLQDSTADAPSA</sequence>
<proteinExistence type="predicted"/>
<gene>
    <name evidence="1" type="ORF">MAE02_45740</name>
</gene>
<keyword evidence="2" id="KW-1185">Reference proteome</keyword>
<reference evidence="1 2" key="1">
    <citation type="submission" date="2019-07" db="EMBL/GenBank/DDBJ databases">
        <title>Whole genome shotgun sequence of Microvirga aerophila NBRC 106136.</title>
        <authorList>
            <person name="Hosoyama A."/>
            <person name="Uohara A."/>
            <person name="Ohji S."/>
            <person name="Ichikawa N."/>
        </authorList>
    </citation>
    <scope>NUCLEOTIDE SEQUENCE [LARGE SCALE GENOMIC DNA]</scope>
    <source>
        <strain evidence="1 2">NBRC 106136</strain>
    </source>
</reference>
<dbReference type="Proteomes" id="UP000321085">
    <property type="component" value="Unassembled WGS sequence"/>
</dbReference>
<organism evidence="1 2">
    <name type="scientific">Microvirga aerophila</name>
    <dbReference type="NCBI Taxonomy" id="670291"/>
    <lineage>
        <taxon>Bacteria</taxon>
        <taxon>Pseudomonadati</taxon>
        <taxon>Pseudomonadota</taxon>
        <taxon>Alphaproteobacteria</taxon>
        <taxon>Hyphomicrobiales</taxon>
        <taxon>Methylobacteriaceae</taxon>
        <taxon>Microvirga</taxon>
    </lineage>
</organism>
<protein>
    <submittedName>
        <fullName evidence="1">Uncharacterized protein</fullName>
    </submittedName>
</protein>